<proteinExistence type="predicted"/>
<organism evidence="2 3">
    <name type="scientific">Mycobacterium kansasii</name>
    <dbReference type="NCBI Taxonomy" id="1768"/>
    <lineage>
        <taxon>Bacteria</taxon>
        <taxon>Bacillati</taxon>
        <taxon>Actinomycetota</taxon>
        <taxon>Actinomycetes</taxon>
        <taxon>Mycobacteriales</taxon>
        <taxon>Mycobacteriaceae</taxon>
        <taxon>Mycobacterium</taxon>
    </lineage>
</organism>
<sequence>MRGGIERETHGHHVRRIVGPQRGQHGQMAFGEKRHRVVGEPRRGLRHRHPR</sequence>
<accession>A0A1V3X2J6</accession>
<evidence type="ECO:0000256" key="1">
    <source>
        <dbReference type="SAM" id="MobiDB-lite"/>
    </source>
</evidence>
<evidence type="ECO:0000313" key="3">
    <source>
        <dbReference type="Proteomes" id="UP000189229"/>
    </source>
</evidence>
<dbReference type="Proteomes" id="UP000189229">
    <property type="component" value="Unassembled WGS sequence"/>
</dbReference>
<name>A0A1V3X2J6_MYCKA</name>
<evidence type="ECO:0000313" key="2">
    <source>
        <dbReference type="EMBL" id="OOK73409.1"/>
    </source>
</evidence>
<dbReference type="AlphaFoldDB" id="A0A1V3X2J6"/>
<gene>
    <name evidence="2" type="ORF">BZL30_4510</name>
</gene>
<feature type="compositionally biased region" description="Basic and acidic residues" evidence="1">
    <location>
        <begin position="1"/>
        <end position="11"/>
    </location>
</feature>
<feature type="region of interest" description="Disordered" evidence="1">
    <location>
        <begin position="1"/>
        <end position="51"/>
    </location>
</feature>
<comment type="caution">
    <text evidence="2">The sequence shown here is derived from an EMBL/GenBank/DDBJ whole genome shotgun (WGS) entry which is preliminary data.</text>
</comment>
<protein>
    <submittedName>
        <fullName evidence="2">Uncharacterized protein</fullName>
    </submittedName>
</protein>
<reference evidence="2 3" key="1">
    <citation type="submission" date="2017-02" db="EMBL/GenBank/DDBJ databases">
        <title>Complete genome sequences of Mycobacterium kansasii strains isolated from rhesus macaques.</title>
        <authorList>
            <person name="Panda A."/>
            <person name="Nagaraj S."/>
            <person name="Zhao X."/>
            <person name="Tettelin H."/>
            <person name="Detolla L.J."/>
        </authorList>
    </citation>
    <scope>NUCLEOTIDE SEQUENCE [LARGE SCALE GENOMIC DNA]</scope>
    <source>
        <strain evidence="2 3">11-3813</strain>
    </source>
</reference>
<dbReference type="EMBL" id="MVBM01000004">
    <property type="protein sequence ID" value="OOK73409.1"/>
    <property type="molecule type" value="Genomic_DNA"/>
</dbReference>